<evidence type="ECO:0000313" key="3">
    <source>
        <dbReference type="Proteomes" id="UP001432027"/>
    </source>
</evidence>
<dbReference type="EMBL" id="BTSX01000005">
    <property type="protein sequence ID" value="GMS98598.1"/>
    <property type="molecule type" value="Genomic_DNA"/>
</dbReference>
<feature type="region of interest" description="Disordered" evidence="1">
    <location>
        <begin position="1"/>
        <end position="69"/>
    </location>
</feature>
<feature type="non-terminal residue" evidence="2">
    <location>
        <position position="1"/>
    </location>
</feature>
<sequence>PKAISEPSPCSRVESRHFVGQLRESRHHHGDDANDPESEIDGETADEDEEEPIVPPSNARVQPDAVVVE</sequence>
<gene>
    <name evidence="2" type="ORF">PENTCL1PPCAC_20773</name>
</gene>
<protein>
    <submittedName>
        <fullName evidence="2">Uncharacterized protein</fullName>
    </submittedName>
</protein>
<accession>A0AAV5TX32</accession>
<organism evidence="2 3">
    <name type="scientific">Pristionchus entomophagus</name>
    <dbReference type="NCBI Taxonomy" id="358040"/>
    <lineage>
        <taxon>Eukaryota</taxon>
        <taxon>Metazoa</taxon>
        <taxon>Ecdysozoa</taxon>
        <taxon>Nematoda</taxon>
        <taxon>Chromadorea</taxon>
        <taxon>Rhabditida</taxon>
        <taxon>Rhabditina</taxon>
        <taxon>Diplogasteromorpha</taxon>
        <taxon>Diplogasteroidea</taxon>
        <taxon>Neodiplogasteridae</taxon>
        <taxon>Pristionchus</taxon>
    </lineage>
</organism>
<dbReference type="AlphaFoldDB" id="A0AAV5TX32"/>
<evidence type="ECO:0000256" key="1">
    <source>
        <dbReference type="SAM" id="MobiDB-lite"/>
    </source>
</evidence>
<dbReference type="Proteomes" id="UP001432027">
    <property type="component" value="Unassembled WGS sequence"/>
</dbReference>
<reference evidence="2" key="1">
    <citation type="submission" date="2023-10" db="EMBL/GenBank/DDBJ databases">
        <title>Genome assembly of Pristionchus species.</title>
        <authorList>
            <person name="Yoshida K."/>
            <person name="Sommer R.J."/>
        </authorList>
    </citation>
    <scope>NUCLEOTIDE SEQUENCE</scope>
    <source>
        <strain evidence="2">RS0144</strain>
    </source>
</reference>
<proteinExistence type="predicted"/>
<comment type="caution">
    <text evidence="2">The sequence shown here is derived from an EMBL/GenBank/DDBJ whole genome shotgun (WGS) entry which is preliminary data.</text>
</comment>
<feature type="compositionally biased region" description="Acidic residues" evidence="1">
    <location>
        <begin position="33"/>
        <end position="52"/>
    </location>
</feature>
<keyword evidence="3" id="KW-1185">Reference proteome</keyword>
<name>A0AAV5TX32_9BILA</name>
<evidence type="ECO:0000313" key="2">
    <source>
        <dbReference type="EMBL" id="GMS98598.1"/>
    </source>
</evidence>
<feature type="non-terminal residue" evidence="2">
    <location>
        <position position="69"/>
    </location>
</feature>